<dbReference type="RefSeq" id="WP_184423894.1">
    <property type="nucleotide sequence ID" value="NZ_BAABLB010000028.1"/>
</dbReference>
<accession>A0A7X0TTH4</accession>
<proteinExistence type="predicted"/>
<feature type="transmembrane region" description="Helical" evidence="1">
    <location>
        <begin position="12"/>
        <end position="30"/>
    </location>
</feature>
<dbReference type="Proteomes" id="UP000537141">
    <property type="component" value="Unassembled WGS sequence"/>
</dbReference>
<dbReference type="EMBL" id="JACHHU010000010">
    <property type="protein sequence ID" value="MBB6543090.1"/>
    <property type="molecule type" value="Genomic_DNA"/>
</dbReference>
<keyword evidence="1" id="KW-0812">Transmembrane</keyword>
<evidence type="ECO:0000313" key="2">
    <source>
        <dbReference type="EMBL" id="MBB6543090.1"/>
    </source>
</evidence>
<keyword evidence="1" id="KW-0472">Membrane</keyword>
<keyword evidence="3" id="KW-1185">Reference proteome</keyword>
<organism evidence="2 3">
    <name type="scientific">Thalassotalea piscium</name>
    <dbReference type="NCBI Taxonomy" id="1230533"/>
    <lineage>
        <taxon>Bacteria</taxon>
        <taxon>Pseudomonadati</taxon>
        <taxon>Pseudomonadota</taxon>
        <taxon>Gammaproteobacteria</taxon>
        <taxon>Alteromonadales</taxon>
        <taxon>Colwelliaceae</taxon>
        <taxon>Thalassotalea</taxon>
    </lineage>
</organism>
<reference evidence="2 3" key="1">
    <citation type="submission" date="2020-08" db="EMBL/GenBank/DDBJ databases">
        <title>Genomic Encyclopedia of Type Strains, Phase IV (KMG-IV): sequencing the most valuable type-strain genomes for metagenomic binning, comparative biology and taxonomic classification.</title>
        <authorList>
            <person name="Goeker M."/>
        </authorList>
    </citation>
    <scope>NUCLEOTIDE SEQUENCE [LARGE SCALE GENOMIC DNA]</scope>
    <source>
        <strain evidence="2 3">DSM 26287</strain>
    </source>
</reference>
<gene>
    <name evidence="2" type="ORF">HNQ55_001597</name>
</gene>
<sequence length="75" mass="8761">MSNKKFKNTLSNTIISLLVVIFLIVILWGIKHLMYTPSKQTQLNEELLIKDKKFKPHYGFIQTVITVKNNLTRLT</sequence>
<comment type="caution">
    <text evidence="2">The sequence shown here is derived from an EMBL/GenBank/DDBJ whole genome shotgun (WGS) entry which is preliminary data.</text>
</comment>
<dbReference type="AlphaFoldDB" id="A0A7X0TTH4"/>
<keyword evidence="1" id="KW-1133">Transmembrane helix</keyword>
<name>A0A7X0TTH4_9GAMM</name>
<evidence type="ECO:0000256" key="1">
    <source>
        <dbReference type="SAM" id="Phobius"/>
    </source>
</evidence>
<evidence type="ECO:0000313" key="3">
    <source>
        <dbReference type="Proteomes" id="UP000537141"/>
    </source>
</evidence>
<protein>
    <submittedName>
        <fullName evidence="2">Uncharacterized protein</fullName>
    </submittedName>
</protein>